<accession>A0ACC3N9D6</accession>
<proteinExistence type="predicted"/>
<dbReference type="EMBL" id="JAUTXU010000067">
    <property type="protein sequence ID" value="KAK3712828.1"/>
    <property type="molecule type" value="Genomic_DNA"/>
</dbReference>
<evidence type="ECO:0000313" key="2">
    <source>
        <dbReference type="Proteomes" id="UP001281147"/>
    </source>
</evidence>
<comment type="caution">
    <text evidence="1">The sequence shown here is derived from an EMBL/GenBank/DDBJ whole genome shotgun (WGS) entry which is preliminary data.</text>
</comment>
<organism evidence="1 2">
    <name type="scientific">Vermiconidia calcicola</name>
    <dbReference type="NCBI Taxonomy" id="1690605"/>
    <lineage>
        <taxon>Eukaryota</taxon>
        <taxon>Fungi</taxon>
        <taxon>Dikarya</taxon>
        <taxon>Ascomycota</taxon>
        <taxon>Pezizomycotina</taxon>
        <taxon>Dothideomycetes</taxon>
        <taxon>Dothideomycetidae</taxon>
        <taxon>Mycosphaerellales</taxon>
        <taxon>Extremaceae</taxon>
        <taxon>Vermiconidia</taxon>
    </lineage>
</organism>
<sequence>MAAQAFAAGFHIVSNDGVSRPPTAKVTAKPPSVEELDAIELPNYGLTKTNDANGVPRTAEPREPTEDVTKTPNELERSQPPTPKQDEATNIVPAFWYPKMNRWRVLSACTQYFGNGLNDSAPGALIPYIEQWYGIGYAVVSTVFIYNAVEVTVILGSVIIACPVPFPVVVVAYAAIGFGQAVTIALNNVFCANLANSTVVLGAAHGSYGIGGIVGPLAATALASNGVHWSRFYLIIIGVRIFNFVATGWAFWSYEKEGQNQFTNSLQQIAGRQAAVEMGEPSKSQLVGRALKNRTTLIGALFIFAYQGAEVSESGWCK</sequence>
<name>A0ACC3N9D6_9PEZI</name>
<keyword evidence="2" id="KW-1185">Reference proteome</keyword>
<gene>
    <name evidence="1" type="ORF">LTR37_008919</name>
</gene>
<evidence type="ECO:0000313" key="1">
    <source>
        <dbReference type="EMBL" id="KAK3712828.1"/>
    </source>
</evidence>
<reference evidence="1" key="1">
    <citation type="submission" date="2023-07" db="EMBL/GenBank/DDBJ databases">
        <title>Black Yeasts Isolated from many extreme environments.</title>
        <authorList>
            <person name="Coleine C."/>
            <person name="Stajich J.E."/>
            <person name="Selbmann L."/>
        </authorList>
    </citation>
    <scope>NUCLEOTIDE SEQUENCE</scope>
    <source>
        <strain evidence="1">CCFEE 5714</strain>
    </source>
</reference>
<dbReference type="Proteomes" id="UP001281147">
    <property type="component" value="Unassembled WGS sequence"/>
</dbReference>
<protein>
    <submittedName>
        <fullName evidence="1">Uncharacterized protein</fullName>
    </submittedName>
</protein>